<keyword evidence="3" id="KW-1185">Reference proteome</keyword>
<comment type="caution">
    <text evidence="2">The sequence shown here is derived from an EMBL/GenBank/DDBJ whole genome shotgun (WGS) entry which is preliminary data.</text>
</comment>
<name>A0A9W9BXM8_9PLEO</name>
<gene>
    <name evidence="2" type="ORF">N0V87_006881</name>
</gene>
<dbReference type="Proteomes" id="UP001140562">
    <property type="component" value="Unassembled WGS sequence"/>
</dbReference>
<proteinExistence type="predicted"/>
<feature type="region of interest" description="Disordered" evidence="1">
    <location>
        <begin position="153"/>
        <end position="177"/>
    </location>
</feature>
<evidence type="ECO:0000313" key="3">
    <source>
        <dbReference type="Proteomes" id="UP001140562"/>
    </source>
</evidence>
<reference evidence="2" key="1">
    <citation type="submission" date="2022-10" db="EMBL/GenBank/DDBJ databases">
        <title>Tapping the CABI collections for fungal endophytes: first genome assemblies for Collariella, Neodidymelliopsis, Ascochyta clinopodiicola, Didymella pomorum, Didymosphaeria variabile, Neocosmospora piperis and Neocucurbitaria cava.</title>
        <authorList>
            <person name="Hill R."/>
        </authorList>
    </citation>
    <scope>NUCLEOTIDE SEQUENCE</scope>
    <source>
        <strain evidence="2">IMI 360193</strain>
    </source>
</reference>
<dbReference type="OrthoDB" id="3763539at2759"/>
<accession>A0A9W9BXM8</accession>
<sequence>MAAPTSKPASGDDQCTPVAYTVSEYNRSISPNSVTISFNVQADYTIDSRVSDPVKDSVNCEADGAIISSRPRQCNAKGEKLEELVFMLTGEQEEGKYRIHHKWQCNDATWESVNNLIFPPCTPVEDGTNGDTVKCVIKPFIFKPQNISKLEDDKKAVKDAKPTAKSSACKNPPKCDA</sequence>
<evidence type="ECO:0000313" key="2">
    <source>
        <dbReference type="EMBL" id="KAJ4334447.1"/>
    </source>
</evidence>
<evidence type="ECO:0000256" key="1">
    <source>
        <dbReference type="SAM" id="MobiDB-lite"/>
    </source>
</evidence>
<dbReference type="AlphaFoldDB" id="A0A9W9BXM8"/>
<dbReference type="EMBL" id="JAPEUV010000077">
    <property type="protein sequence ID" value="KAJ4334447.1"/>
    <property type="molecule type" value="Genomic_DNA"/>
</dbReference>
<protein>
    <submittedName>
        <fullName evidence="2">Uncharacterized protein</fullName>
    </submittedName>
</protein>
<organism evidence="2 3">
    <name type="scientific">Didymella glomerata</name>
    <dbReference type="NCBI Taxonomy" id="749621"/>
    <lineage>
        <taxon>Eukaryota</taxon>
        <taxon>Fungi</taxon>
        <taxon>Dikarya</taxon>
        <taxon>Ascomycota</taxon>
        <taxon>Pezizomycotina</taxon>
        <taxon>Dothideomycetes</taxon>
        <taxon>Pleosporomycetidae</taxon>
        <taxon>Pleosporales</taxon>
        <taxon>Pleosporineae</taxon>
        <taxon>Didymellaceae</taxon>
        <taxon>Didymella</taxon>
    </lineage>
</organism>
<feature type="compositionally biased region" description="Basic and acidic residues" evidence="1">
    <location>
        <begin position="153"/>
        <end position="162"/>
    </location>
</feature>